<sequence length="188" mass="21928">MKDDEQHWTIEELAEEVNIPIRTIRYYISEGLLPGPYARGKAATYDEVHLFRLRLIRLLSQQRMPLAQMRSLLANLTLPELQTLLAEEEQRAAELQHDVQQPPPKEYIAKLLQNARTARQTYAQHSPIRQLREAPQPAPTAERWQRWQLAPGIELHIRSDAEDQQRGLLERIFHAAGMIYKSTRDHNV</sequence>
<dbReference type="Proteomes" id="UP000290365">
    <property type="component" value="Chromosome"/>
</dbReference>
<evidence type="ECO:0000256" key="4">
    <source>
        <dbReference type="ARBA" id="ARBA00023163"/>
    </source>
</evidence>
<keyword evidence="4" id="KW-0804">Transcription</keyword>
<dbReference type="PROSITE" id="PS50937">
    <property type="entry name" value="HTH_MERR_2"/>
    <property type="match status" value="1"/>
</dbReference>
<accession>A0A4P6JTL3</accession>
<dbReference type="PANTHER" id="PTHR30204">
    <property type="entry name" value="REDOX-CYCLING DRUG-SENSING TRANSCRIPTIONAL ACTIVATOR SOXR"/>
    <property type="match status" value="1"/>
</dbReference>
<dbReference type="CDD" id="cd00592">
    <property type="entry name" value="HTH_MerR-like"/>
    <property type="match status" value="1"/>
</dbReference>
<protein>
    <submittedName>
        <fullName evidence="6">MerR family transcriptional regulator</fullName>
    </submittedName>
</protein>
<feature type="domain" description="HTH merR-type" evidence="5">
    <location>
        <begin position="7"/>
        <end position="75"/>
    </location>
</feature>
<dbReference type="RefSeq" id="WP_129889693.1">
    <property type="nucleotide sequence ID" value="NZ_CP035758.1"/>
</dbReference>
<name>A0A4P6JTL3_KTERU</name>
<reference evidence="6 7" key="1">
    <citation type="submission" date="2019-01" db="EMBL/GenBank/DDBJ databases">
        <title>Ktedonosporobacter rubrisoli SCAWS-G2.</title>
        <authorList>
            <person name="Huang Y."/>
            <person name="Yan B."/>
        </authorList>
    </citation>
    <scope>NUCLEOTIDE SEQUENCE [LARGE SCALE GENOMIC DNA]</scope>
    <source>
        <strain evidence="6 7">SCAWS-G2</strain>
    </source>
</reference>
<dbReference type="InterPro" id="IPR009061">
    <property type="entry name" value="DNA-bd_dom_put_sf"/>
</dbReference>
<keyword evidence="1" id="KW-0678">Repressor</keyword>
<evidence type="ECO:0000256" key="1">
    <source>
        <dbReference type="ARBA" id="ARBA00022491"/>
    </source>
</evidence>
<dbReference type="InterPro" id="IPR000551">
    <property type="entry name" value="MerR-type_HTH_dom"/>
</dbReference>
<evidence type="ECO:0000313" key="6">
    <source>
        <dbReference type="EMBL" id="QBD78640.1"/>
    </source>
</evidence>
<dbReference type="OrthoDB" id="9791488at2"/>
<gene>
    <name evidence="6" type="ORF">EPA93_22665</name>
</gene>
<proteinExistence type="predicted"/>
<evidence type="ECO:0000313" key="7">
    <source>
        <dbReference type="Proteomes" id="UP000290365"/>
    </source>
</evidence>
<dbReference type="InterPro" id="IPR047057">
    <property type="entry name" value="MerR_fam"/>
</dbReference>
<dbReference type="GO" id="GO:0003700">
    <property type="term" value="F:DNA-binding transcription factor activity"/>
    <property type="evidence" value="ECO:0007669"/>
    <property type="project" value="InterPro"/>
</dbReference>
<dbReference type="GO" id="GO:0003677">
    <property type="term" value="F:DNA binding"/>
    <property type="evidence" value="ECO:0007669"/>
    <property type="project" value="UniProtKB-KW"/>
</dbReference>
<keyword evidence="7" id="KW-1185">Reference proteome</keyword>
<dbReference type="AlphaFoldDB" id="A0A4P6JTL3"/>
<dbReference type="KEGG" id="kbs:EPA93_22665"/>
<organism evidence="6 7">
    <name type="scientific">Ktedonosporobacter rubrisoli</name>
    <dbReference type="NCBI Taxonomy" id="2509675"/>
    <lineage>
        <taxon>Bacteria</taxon>
        <taxon>Bacillati</taxon>
        <taxon>Chloroflexota</taxon>
        <taxon>Ktedonobacteria</taxon>
        <taxon>Ktedonobacterales</taxon>
        <taxon>Ktedonosporobacteraceae</taxon>
        <taxon>Ktedonosporobacter</taxon>
    </lineage>
</organism>
<dbReference type="SUPFAM" id="SSF46955">
    <property type="entry name" value="Putative DNA-binding domain"/>
    <property type="match status" value="1"/>
</dbReference>
<dbReference type="Gene3D" id="1.10.1660.10">
    <property type="match status" value="1"/>
</dbReference>
<evidence type="ECO:0000259" key="5">
    <source>
        <dbReference type="PROSITE" id="PS50937"/>
    </source>
</evidence>
<dbReference type="Pfam" id="PF13411">
    <property type="entry name" value="MerR_1"/>
    <property type="match status" value="1"/>
</dbReference>
<dbReference type="SMART" id="SM00422">
    <property type="entry name" value="HTH_MERR"/>
    <property type="match status" value="1"/>
</dbReference>
<evidence type="ECO:0000256" key="2">
    <source>
        <dbReference type="ARBA" id="ARBA00023015"/>
    </source>
</evidence>
<keyword evidence="2" id="KW-0805">Transcription regulation</keyword>
<evidence type="ECO:0000256" key="3">
    <source>
        <dbReference type="ARBA" id="ARBA00023125"/>
    </source>
</evidence>
<keyword evidence="3" id="KW-0238">DNA-binding</keyword>
<dbReference type="PANTHER" id="PTHR30204:SF69">
    <property type="entry name" value="MERR-FAMILY TRANSCRIPTIONAL REGULATOR"/>
    <property type="match status" value="1"/>
</dbReference>
<dbReference type="EMBL" id="CP035758">
    <property type="protein sequence ID" value="QBD78640.1"/>
    <property type="molecule type" value="Genomic_DNA"/>
</dbReference>